<evidence type="ECO:0000313" key="5">
    <source>
        <dbReference type="Proteomes" id="UP001595528"/>
    </source>
</evidence>
<feature type="repeat" description="TPR" evidence="3">
    <location>
        <begin position="223"/>
        <end position="256"/>
    </location>
</feature>
<feature type="repeat" description="TPR" evidence="3">
    <location>
        <begin position="118"/>
        <end position="151"/>
    </location>
</feature>
<accession>A0ABV7L565</accession>
<evidence type="ECO:0000256" key="2">
    <source>
        <dbReference type="ARBA" id="ARBA00022803"/>
    </source>
</evidence>
<protein>
    <submittedName>
        <fullName evidence="4">Tetratricopeptide repeat protein</fullName>
    </submittedName>
</protein>
<proteinExistence type="predicted"/>
<dbReference type="Pfam" id="PF13432">
    <property type="entry name" value="TPR_16"/>
    <property type="match status" value="2"/>
</dbReference>
<organism evidence="4 5">
    <name type="scientific">Marinibaculum pumilum</name>
    <dbReference type="NCBI Taxonomy" id="1766165"/>
    <lineage>
        <taxon>Bacteria</taxon>
        <taxon>Pseudomonadati</taxon>
        <taxon>Pseudomonadota</taxon>
        <taxon>Alphaproteobacteria</taxon>
        <taxon>Rhodospirillales</taxon>
        <taxon>Rhodospirillaceae</taxon>
        <taxon>Marinibaculum</taxon>
    </lineage>
</organism>
<dbReference type="Pfam" id="PF14559">
    <property type="entry name" value="TPR_19"/>
    <property type="match status" value="1"/>
</dbReference>
<gene>
    <name evidence="4" type="ORF">ACFOGJ_19790</name>
</gene>
<reference evidence="5" key="1">
    <citation type="journal article" date="2019" name="Int. J. Syst. Evol. Microbiol.">
        <title>The Global Catalogue of Microorganisms (GCM) 10K type strain sequencing project: providing services to taxonomists for standard genome sequencing and annotation.</title>
        <authorList>
            <consortium name="The Broad Institute Genomics Platform"/>
            <consortium name="The Broad Institute Genome Sequencing Center for Infectious Disease"/>
            <person name="Wu L."/>
            <person name="Ma J."/>
        </authorList>
    </citation>
    <scope>NUCLEOTIDE SEQUENCE [LARGE SCALE GENOMIC DNA]</scope>
    <source>
        <strain evidence="5">KCTC 42964</strain>
    </source>
</reference>
<feature type="repeat" description="TPR" evidence="3">
    <location>
        <begin position="84"/>
        <end position="117"/>
    </location>
</feature>
<keyword evidence="1" id="KW-0677">Repeat</keyword>
<feature type="repeat" description="TPR" evidence="3">
    <location>
        <begin position="15"/>
        <end position="48"/>
    </location>
</feature>
<dbReference type="PANTHER" id="PTHR44858">
    <property type="entry name" value="TETRATRICOPEPTIDE REPEAT PROTEIN 6"/>
    <property type="match status" value="1"/>
</dbReference>
<dbReference type="SMART" id="SM00028">
    <property type="entry name" value="TPR"/>
    <property type="match status" value="8"/>
</dbReference>
<keyword evidence="2 3" id="KW-0802">TPR repeat</keyword>
<dbReference type="InterPro" id="IPR019734">
    <property type="entry name" value="TPR_rpt"/>
</dbReference>
<dbReference type="Proteomes" id="UP001595528">
    <property type="component" value="Unassembled WGS sequence"/>
</dbReference>
<dbReference type="Pfam" id="PF13431">
    <property type="entry name" value="TPR_17"/>
    <property type="match status" value="1"/>
</dbReference>
<dbReference type="PANTHER" id="PTHR44858:SF1">
    <property type="entry name" value="UDP-N-ACETYLGLUCOSAMINE--PEPTIDE N-ACETYLGLUCOSAMINYLTRANSFERASE SPINDLY-RELATED"/>
    <property type="match status" value="1"/>
</dbReference>
<keyword evidence="5" id="KW-1185">Reference proteome</keyword>
<comment type="caution">
    <text evidence="4">The sequence shown here is derived from an EMBL/GenBank/DDBJ whole genome shotgun (WGS) entry which is preliminary data.</text>
</comment>
<dbReference type="InterPro" id="IPR050498">
    <property type="entry name" value="Ycf3"/>
</dbReference>
<dbReference type="PROSITE" id="PS50293">
    <property type="entry name" value="TPR_REGION"/>
    <property type="match status" value="1"/>
</dbReference>
<evidence type="ECO:0000313" key="4">
    <source>
        <dbReference type="EMBL" id="MFC3229500.1"/>
    </source>
</evidence>
<sequence length="624" mass="66685">MSDQSERLQEREAGLREALDVAAQHMRRGRLEEAMEVFRRVFEIDPNNFEAAVGVADVLLAGGRTGDAIMAYGSALKANPAGSVGLFVNRGTALIQANDPEAASLSFRRAVDLDPENVMALNNLGSALAQLGRVQEALDLFRRAQAIAPDNPSGYFNAALALGALDPATGQEAAMAAYRKAIDCDPKFAPAYVNLAQILVARGEVAAALDLVDEAELHAPKDLPVLITKGQVLEAMGEYGNAVAVFDRAVLLYPQDGDALISLARAALAAGKLKKSIATCFDLLGIDGEHQAAKLILGHALLEDGKATRARETLEEVGGLPGGQHLLRRIAWAEGERDPWADLAAEAAAQAPATQRRPWDGSRTADGVLLDAASAGAEDIIQLARLLPELAERCGRLVLRTEPLFGPLLESVPGLSAVVHEDGAVPDGLPLTMPLAAMPGALGYRQADLPARVPYLAPQAGRDRGWDQGLFVANEPVVGICWQQRNRAVGPDQDLTFRALEPLFEEVPARFLSFAYRNGPNDAGLMADFGIQDIAAACRDLDDVAAAISQLDFVITCDGLIPHLAGALGKECWLLLPVFADWRWGRRGTACPFYPSLRLFRAERTGDWASVVADVAAELRERTG</sequence>
<dbReference type="Gene3D" id="3.40.50.2000">
    <property type="entry name" value="Glycogen Phosphorylase B"/>
    <property type="match status" value="1"/>
</dbReference>
<evidence type="ECO:0000256" key="1">
    <source>
        <dbReference type="ARBA" id="ARBA00022737"/>
    </source>
</evidence>
<dbReference type="EMBL" id="JBHRTR010000032">
    <property type="protein sequence ID" value="MFC3229500.1"/>
    <property type="molecule type" value="Genomic_DNA"/>
</dbReference>
<name>A0ABV7L565_9PROT</name>
<evidence type="ECO:0000256" key="3">
    <source>
        <dbReference type="PROSITE-ProRule" id="PRU00339"/>
    </source>
</evidence>
<dbReference type="SUPFAM" id="SSF53756">
    <property type="entry name" value="UDP-Glycosyltransferase/glycogen phosphorylase"/>
    <property type="match status" value="1"/>
</dbReference>
<dbReference type="Gene3D" id="1.25.40.10">
    <property type="entry name" value="Tetratricopeptide repeat domain"/>
    <property type="match status" value="2"/>
</dbReference>
<dbReference type="RefSeq" id="WP_379903771.1">
    <property type="nucleotide sequence ID" value="NZ_JBHRTR010000032.1"/>
</dbReference>
<dbReference type="InterPro" id="IPR011990">
    <property type="entry name" value="TPR-like_helical_dom_sf"/>
</dbReference>
<dbReference type="PROSITE" id="PS50005">
    <property type="entry name" value="TPR"/>
    <property type="match status" value="4"/>
</dbReference>
<dbReference type="SUPFAM" id="SSF48452">
    <property type="entry name" value="TPR-like"/>
    <property type="match status" value="2"/>
</dbReference>